<dbReference type="AlphaFoldDB" id="A0A5M3W9A8"/>
<dbReference type="SUPFAM" id="SSF56266">
    <property type="entry name" value="DmpA/ArgJ-like"/>
    <property type="match status" value="1"/>
</dbReference>
<gene>
    <name evidence="2" type="ORF">Acor_68780</name>
</gene>
<dbReference type="Proteomes" id="UP000334990">
    <property type="component" value="Unassembled WGS sequence"/>
</dbReference>
<accession>A0A5M3W9A8</accession>
<dbReference type="PANTHER" id="PTHR36512">
    <property type="entry name" value="D-AMINOPEPTIDASE"/>
    <property type="match status" value="1"/>
</dbReference>
<dbReference type="Pfam" id="PF03576">
    <property type="entry name" value="Peptidase_S58"/>
    <property type="match status" value="1"/>
</dbReference>
<dbReference type="Gene3D" id="3.60.70.12">
    <property type="entry name" value="L-amino peptidase D-ALA esterase/amidase"/>
    <property type="match status" value="1"/>
</dbReference>
<dbReference type="InterPro" id="IPR016117">
    <property type="entry name" value="ArgJ-like_dom_sf"/>
</dbReference>
<organism evidence="2 3">
    <name type="scientific">Acrocarpospora corrugata</name>
    <dbReference type="NCBI Taxonomy" id="35763"/>
    <lineage>
        <taxon>Bacteria</taxon>
        <taxon>Bacillati</taxon>
        <taxon>Actinomycetota</taxon>
        <taxon>Actinomycetes</taxon>
        <taxon>Streptosporangiales</taxon>
        <taxon>Streptosporangiaceae</taxon>
        <taxon>Acrocarpospora</taxon>
    </lineage>
</organism>
<reference evidence="2 3" key="1">
    <citation type="submission" date="2019-10" db="EMBL/GenBank/DDBJ databases">
        <title>Whole genome shotgun sequence of Acrocarpospora corrugata NBRC 13972.</title>
        <authorList>
            <person name="Ichikawa N."/>
            <person name="Kimura A."/>
            <person name="Kitahashi Y."/>
            <person name="Komaki H."/>
            <person name="Oguchi A."/>
        </authorList>
    </citation>
    <scope>NUCLEOTIDE SEQUENCE [LARGE SCALE GENOMIC DNA]</scope>
    <source>
        <strain evidence="2 3">NBRC 13972</strain>
    </source>
</reference>
<name>A0A5M3W9A8_9ACTN</name>
<dbReference type="EMBL" id="BLAD01000087">
    <property type="protein sequence ID" value="GES04810.1"/>
    <property type="molecule type" value="Genomic_DNA"/>
</dbReference>
<comment type="similarity">
    <text evidence="1">Belongs to the peptidase S58 family.</text>
</comment>
<keyword evidence="3" id="KW-1185">Reference proteome</keyword>
<dbReference type="GO" id="GO:0004177">
    <property type="term" value="F:aminopeptidase activity"/>
    <property type="evidence" value="ECO:0007669"/>
    <property type="project" value="TreeGrafter"/>
</dbReference>
<protein>
    <submittedName>
        <fullName evidence="2">Uncharacterized protein</fullName>
    </submittedName>
</protein>
<evidence type="ECO:0000313" key="2">
    <source>
        <dbReference type="EMBL" id="GES04810.1"/>
    </source>
</evidence>
<evidence type="ECO:0000256" key="1">
    <source>
        <dbReference type="ARBA" id="ARBA00007068"/>
    </source>
</evidence>
<comment type="caution">
    <text evidence="2">The sequence shown here is derived from an EMBL/GenBank/DDBJ whole genome shotgun (WGS) entry which is preliminary data.</text>
</comment>
<sequence>MIVDRSGGVVRGNLRAESLERRHPVTDYEDGIRGASHAPVHGNTTISVLVTNVKLSDYSLRQLGLQVHSSMHRGIQPFHTESDGDTLFTLTTDEVDLTGVNTTGLGTLASDTAWDAILAALD</sequence>
<evidence type="ECO:0000313" key="3">
    <source>
        <dbReference type="Proteomes" id="UP000334990"/>
    </source>
</evidence>
<dbReference type="PANTHER" id="PTHR36512:SF3">
    <property type="entry name" value="BLR5678 PROTEIN"/>
    <property type="match status" value="1"/>
</dbReference>
<proteinExistence type="inferred from homology"/>
<dbReference type="InterPro" id="IPR005321">
    <property type="entry name" value="Peptidase_S58_DmpA"/>
</dbReference>